<dbReference type="Proteomes" id="UP000324091">
    <property type="component" value="Chromosome 1"/>
</dbReference>
<protein>
    <submittedName>
        <fullName evidence="2">Uncharacterized protein</fullName>
    </submittedName>
</protein>
<keyword evidence="3" id="KW-1185">Reference proteome</keyword>
<organism evidence="2 3">
    <name type="scientific">Takifugu flavidus</name>
    <name type="common">sansaifugu</name>
    <dbReference type="NCBI Taxonomy" id="433684"/>
    <lineage>
        <taxon>Eukaryota</taxon>
        <taxon>Metazoa</taxon>
        <taxon>Chordata</taxon>
        <taxon>Craniata</taxon>
        <taxon>Vertebrata</taxon>
        <taxon>Euteleostomi</taxon>
        <taxon>Actinopterygii</taxon>
        <taxon>Neopterygii</taxon>
        <taxon>Teleostei</taxon>
        <taxon>Neoteleostei</taxon>
        <taxon>Acanthomorphata</taxon>
        <taxon>Eupercaria</taxon>
        <taxon>Tetraodontiformes</taxon>
        <taxon>Tetradontoidea</taxon>
        <taxon>Tetraodontidae</taxon>
        <taxon>Takifugu</taxon>
    </lineage>
</organism>
<dbReference type="AlphaFoldDB" id="A0A5C6PKC8"/>
<feature type="region of interest" description="Disordered" evidence="1">
    <location>
        <begin position="1"/>
        <end position="67"/>
    </location>
</feature>
<name>A0A5C6PKC8_9TELE</name>
<sequence>MKERREEDLSRRRIRSSERRGGEGEEGRSLILSQPPVPGQGAGSIAGGLETKCSAPHSTPRDSGNHQ</sequence>
<accession>A0A5C6PKC8</accession>
<evidence type="ECO:0000313" key="3">
    <source>
        <dbReference type="Proteomes" id="UP000324091"/>
    </source>
</evidence>
<comment type="caution">
    <text evidence="2">The sequence shown here is derived from an EMBL/GenBank/DDBJ whole genome shotgun (WGS) entry which is preliminary data.</text>
</comment>
<evidence type="ECO:0000256" key="1">
    <source>
        <dbReference type="SAM" id="MobiDB-lite"/>
    </source>
</evidence>
<evidence type="ECO:0000313" key="2">
    <source>
        <dbReference type="EMBL" id="TWW80204.1"/>
    </source>
</evidence>
<dbReference type="EMBL" id="RHFK02000001">
    <property type="protein sequence ID" value="TWW80204.1"/>
    <property type="molecule type" value="Genomic_DNA"/>
</dbReference>
<gene>
    <name evidence="2" type="ORF">D4764_01G0000190</name>
</gene>
<reference evidence="2 3" key="1">
    <citation type="submission" date="2019-04" db="EMBL/GenBank/DDBJ databases">
        <title>Chromosome genome assembly for Takifugu flavidus.</title>
        <authorList>
            <person name="Xiao S."/>
        </authorList>
    </citation>
    <scope>NUCLEOTIDE SEQUENCE [LARGE SCALE GENOMIC DNA]</scope>
    <source>
        <strain evidence="2">HTHZ2018</strain>
        <tissue evidence="2">Muscle</tissue>
    </source>
</reference>
<proteinExistence type="predicted"/>
<feature type="compositionally biased region" description="Basic and acidic residues" evidence="1">
    <location>
        <begin position="1"/>
        <end position="28"/>
    </location>
</feature>